<evidence type="ECO:0000313" key="3">
    <source>
        <dbReference type="Proteomes" id="UP000178039"/>
    </source>
</evidence>
<sequence length="216" mass="24072">MIEPVNEVILRFVKKLSDFLPNLFGGVIILIIGLFLANLIKRVLITLFSFFKISYILQKTKLMQNNEVMMWQQVIAEIIRWTVIILFLIPTLEVWGLTRATVVLNQFLLYLPNVIIAVIIGFIGIIASNLGADLVKQSLHKLHGKTASTFSWGTKSAITFFTILVVMNQLGVAQDLIRILFTGIVAMLAIAGGLAFGLGGREIAGEILQELRKKFS</sequence>
<dbReference type="Pfam" id="PF05552">
    <property type="entry name" value="MS_channel_1st_1"/>
    <property type="match status" value="2"/>
</dbReference>
<feature type="transmembrane region" description="Helical" evidence="1">
    <location>
        <begin position="78"/>
        <end position="97"/>
    </location>
</feature>
<gene>
    <name evidence="2" type="ORF">A3H86_03650</name>
</gene>
<protein>
    <recommendedName>
        <fullName evidence="4">Small-conductance mechanosensitive ion channel</fullName>
    </recommendedName>
</protein>
<dbReference type="EMBL" id="MGBB01000036">
    <property type="protein sequence ID" value="OGK58012.1"/>
    <property type="molecule type" value="Genomic_DNA"/>
</dbReference>
<evidence type="ECO:0000313" key="2">
    <source>
        <dbReference type="EMBL" id="OGK58012.1"/>
    </source>
</evidence>
<evidence type="ECO:0008006" key="4">
    <source>
        <dbReference type="Google" id="ProtNLM"/>
    </source>
</evidence>
<name>A0A1F7JQY7_9BACT</name>
<dbReference type="Gene3D" id="1.10.287.1260">
    <property type="match status" value="1"/>
</dbReference>
<feature type="transmembrane region" description="Helical" evidence="1">
    <location>
        <begin position="152"/>
        <end position="170"/>
    </location>
</feature>
<keyword evidence="1" id="KW-0812">Transmembrane</keyword>
<dbReference type="AlphaFoldDB" id="A0A1F7JQY7"/>
<feature type="transmembrane region" description="Helical" evidence="1">
    <location>
        <begin position="24"/>
        <end position="57"/>
    </location>
</feature>
<feature type="transmembrane region" description="Helical" evidence="1">
    <location>
        <begin position="176"/>
        <end position="198"/>
    </location>
</feature>
<dbReference type="InterPro" id="IPR008910">
    <property type="entry name" value="MSC_TM_helix"/>
</dbReference>
<dbReference type="Proteomes" id="UP000178039">
    <property type="component" value="Unassembled WGS sequence"/>
</dbReference>
<feature type="transmembrane region" description="Helical" evidence="1">
    <location>
        <begin position="109"/>
        <end position="131"/>
    </location>
</feature>
<evidence type="ECO:0000256" key="1">
    <source>
        <dbReference type="SAM" id="Phobius"/>
    </source>
</evidence>
<proteinExistence type="predicted"/>
<organism evidence="2 3">
    <name type="scientific">Candidatus Roizmanbacteria bacterium RIFCSPLOWO2_02_FULL_41_9</name>
    <dbReference type="NCBI Taxonomy" id="1802077"/>
    <lineage>
        <taxon>Bacteria</taxon>
        <taxon>Candidatus Roizmaniibacteriota</taxon>
    </lineage>
</organism>
<keyword evidence="1" id="KW-0472">Membrane</keyword>
<reference evidence="2 3" key="1">
    <citation type="journal article" date="2016" name="Nat. Commun.">
        <title>Thousands of microbial genomes shed light on interconnected biogeochemical processes in an aquifer system.</title>
        <authorList>
            <person name="Anantharaman K."/>
            <person name="Brown C.T."/>
            <person name="Hug L.A."/>
            <person name="Sharon I."/>
            <person name="Castelle C.J."/>
            <person name="Probst A.J."/>
            <person name="Thomas B.C."/>
            <person name="Singh A."/>
            <person name="Wilkins M.J."/>
            <person name="Karaoz U."/>
            <person name="Brodie E.L."/>
            <person name="Williams K.H."/>
            <person name="Hubbard S.S."/>
            <person name="Banfield J.F."/>
        </authorList>
    </citation>
    <scope>NUCLEOTIDE SEQUENCE [LARGE SCALE GENOMIC DNA]</scope>
</reference>
<keyword evidence="1" id="KW-1133">Transmembrane helix</keyword>
<accession>A0A1F7JQY7</accession>
<comment type="caution">
    <text evidence="2">The sequence shown here is derived from an EMBL/GenBank/DDBJ whole genome shotgun (WGS) entry which is preliminary data.</text>
</comment>